<reference evidence="1 2" key="1">
    <citation type="submission" date="2019-05" db="EMBL/GenBank/DDBJ databases">
        <title>Another draft genome of Portunus trituberculatus and its Hox gene families provides insights of decapod evolution.</title>
        <authorList>
            <person name="Jeong J.-H."/>
            <person name="Song I."/>
            <person name="Kim S."/>
            <person name="Choi T."/>
            <person name="Kim D."/>
            <person name="Ryu S."/>
            <person name="Kim W."/>
        </authorList>
    </citation>
    <scope>NUCLEOTIDE SEQUENCE [LARGE SCALE GENOMIC DNA]</scope>
    <source>
        <tissue evidence="1">Muscle</tissue>
    </source>
</reference>
<proteinExistence type="predicted"/>
<organism evidence="1 2">
    <name type="scientific">Portunus trituberculatus</name>
    <name type="common">Swimming crab</name>
    <name type="synonym">Neptunus trituberculatus</name>
    <dbReference type="NCBI Taxonomy" id="210409"/>
    <lineage>
        <taxon>Eukaryota</taxon>
        <taxon>Metazoa</taxon>
        <taxon>Ecdysozoa</taxon>
        <taxon>Arthropoda</taxon>
        <taxon>Crustacea</taxon>
        <taxon>Multicrustacea</taxon>
        <taxon>Malacostraca</taxon>
        <taxon>Eumalacostraca</taxon>
        <taxon>Eucarida</taxon>
        <taxon>Decapoda</taxon>
        <taxon>Pleocyemata</taxon>
        <taxon>Brachyura</taxon>
        <taxon>Eubrachyura</taxon>
        <taxon>Portunoidea</taxon>
        <taxon>Portunidae</taxon>
        <taxon>Portuninae</taxon>
        <taxon>Portunus</taxon>
    </lineage>
</organism>
<protein>
    <submittedName>
        <fullName evidence="1">Uncharacterized protein</fullName>
    </submittedName>
</protein>
<evidence type="ECO:0000313" key="2">
    <source>
        <dbReference type="Proteomes" id="UP000324222"/>
    </source>
</evidence>
<accession>A0A5B7DFR0</accession>
<dbReference type="AlphaFoldDB" id="A0A5B7DFR0"/>
<dbReference type="EMBL" id="VSRR010000856">
    <property type="protein sequence ID" value="MPC20301.1"/>
    <property type="molecule type" value="Genomic_DNA"/>
</dbReference>
<keyword evidence="2" id="KW-1185">Reference proteome</keyword>
<gene>
    <name evidence="1" type="ORF">E2C01_013238</name>
</gene>
<evidence type="ECO:0000313" key="1">
    <source>
        <dbReference type="EMBL" id="MPC20301.1"/>
    </source>
</evidence>
<name>A0A5B7DFR0_PORTR</name>
<sequence>MTITKVTISLIYTHIIPLGSKPSGESALALCRCRHFYSPLYIPLTRLDSLRHTPLSQQFWRLLNRERWLQKLYILKSMRRERGKHCYTPMTRVFMPLSRRVNGGATTGSVRKCANSQAVIRT</sequence>
<dbReference type="Proteomes" id="UP000324222">
    <property type="component" value="Unassembled WGS sequence"/>
</dbReference>
<comment type="caution">
    <text evidence="1">The sequence shown here is derived from an EMBL/GenBank/DDBJ whole genome shotgun (WGS) entry which is preliminary data.</text>
</comment>